<protein>
    <submittedName>
        <fullName evidence="1">Cbb3-type cytochrome oxidase assembly protein CcoS</fullName>
    </submittedName>
</protein>
<keyword evidence="2" id="KW-1185">Reference proteome</keyword>
<dbReference type="Pfam" id="PF03597">
    <property type="entry name" value="FixS"/>
    <property type="match status" value="1"/>
</dbReference>
<dbReference type="NCBIfam" id="TIGR00847">
    <property type="entry name" value="ccoS"/>
    <property type="match status" value="1"/>
</dbReference>
<accession>A0ABZ0WAL7</accession>
<gene>
    <name evidence="1" type="primary">ccoS</name>
    <name evidence="1" type="ORF">U0035_07490</name>
</gene>
<reference evidence="1 2" key="1">
    <citation type="submission" date="2023-12" db="EMBL/GenBank/DDBJ databases">
        <title>Genome sequencing and assembly of bacterial species from a model synthetic community.</title>
        <authorList>
            <person name="Hogle S.L."/>
        </authorList>
    </citation>
    <scope>NUCLEOTIDE SEQUENCE [LARGE SCALE GENOMIC DNA]</scope>
    <source>
        <strain evidence="1 2">HAMBI_3031</strain>
    </source>
</reference>
<sequence length="51" mass="5654">MSIIVITAIASLLIAGVFLAALVWSIKDGQYEDDYAPPNRILFDENNTKNK</sequence>
<organism evidence="1 2">
    <name type="scientific">Niabella yanshanensis</name>
    <dbReference type="NCBI Taxonomy" id="577386"/>
    <lineage>
        <taxon>Bacteria</taxon>
        <taxon>Pseudomonadati</taxon>
        <taxon>Bacteroidota</taxon>
        <taxon>Chitinophagia</taxon>
        <taxon>Chitinophagales</taxon>
        <taxon>Chitinophagaceae</taxon>
        <taxon>Niabella</taxon>
    </lineage>
</organism>
<name>A0ABZ0WAL7_9BACT</name>
<proteinExistence type="predicted"/>
<dbReference type="RefSeq" id="WP_114789378.1">
    <property type="nucleotide sequence ID" value="NZ_CP139960.1"/>
</dbReference>
<evidence type="ECO:0000313" key="1">
    <source>
        <dbReference type="EMBL" id="WQD39984.1"/>
    </source>
</evidence>
<evidence type="ECO:0000313" key="2">
    <source>
        <dbReference type="Proteomes" id="UP001325680"/>
    </source>
</evidence>
<dbReference type="EMBL" id="CP139960">
    <property type="protein sequence ID" value="WQD39984.1"/>
    <property type="molecule type" value="Genomic_DNA"/>
</dbReference>
<dbReference type="InterPro" id="IPR004714">
    <property type="entry name" value="Cyt_oxidase_maturation_cbb3"/>
</dbReference>
<dbReference type="Proteomes" id="UP001325680">
    <property type="component" value="Chromosome"/>
</dbReference>